<dbReference type="SUPFAM" id="SSF51126">
    <property type="entry name" value="Pectin lyase-like"/>
    <property type="match status" value="1"/>
</dbReference>
<dbReference type="AlphaFoldDB" id="A0A841T271"/>
<organism evidence="1 2">
    <name type="scientific">Cohnella thailandensis</name>
    <dbReference type="NCBI Taxonomy" id="557557"/>
    <lineage>
        <taxon>Bacteria</taxon>
        <taxon>Bacillati</taxon>
        <taxon>Bacillota</taxon>
        <taxon>Bacilli</taxon>
        <taxon>Bacillales</taxon>
        <taxon>Paenibacillaceae</taxon>
        <taxon>Cohnella</taxon>
    </lineage>
</organism>
<name>A0A841T271_9BACL</name>
<protein>
    <submittedName>
        <fullName evidence="1">Peptidase C14</fullName>
    </submittedName>
</protein>
<reference evidence="1 2" key="1">
    <citation type="submission" date="2020-08" db="EMBL/GenBank/DDBJ databases">
        <title>Cohnella phylogeny.</title>
        <authorList>
            <person name="Dunlap C."/>
        </authorList>
    </citation>
    <scope>NUCLEOTIDE SEQUENCE [LARGE SCALE GENOMIC DNA]</scope>
    <source>
        <strain evidence="1 2">DSM 25241</strain>
    </source>
</reference>
<dbReference type="InterPro" id="IPR012334">
    <property type="entry name" value="Pectin_lyas_fold"/>
</dbReference>
<evidence type="ECO:0000313" key="2">
    <source>
        <dbReference type="Proteomes" id="UP000535838"/>
    </source>
</evidence>
<accession>A0A841T271</accession>
<evidence type="ECO:0000313" key="1">
    <source>
        <dbReference type="EMBL" id="MBB6635977.1"/>
    </source>
</evidence>
<dbReference type="InterPro" id="IPR011050">
    <property type="entry name" value="Pectin_lyase_fold/virulence"/>
</dbReference>
<proteinExistence type="predicted"/>
<dbReference type="Gene3D" id="2.160.20.10">
    <property type="entry name" value="Single-stranded right-handed beta-helix, Pectin lyase-like"/>
    <property type="match status" value="1"/>
</dbReference>
<comment type="caution">
    <text evidence="1">The sequence shown here is derived from an EMBL/GenBank/DDBJ whole genome shotgun (WGS) entry which is preliminary data.</text>
</comment>
<dbReference type="EMBL" id="JACJVQ010000015">
    <property type="protein sequence ID" value="MBB6635977.1"/>
    <property type="molecule type" value="Genomic_DNA"/>
</dbReference>
<dbReference type="Proteomes" id="UP000535838">
    <property type="component" value="Unassembled WGS sequence"/>
</dbReference>
<gene>
    <name evidence="1" type="ORF">H7B67_17805</name>
</gene>
<sequence length="764" mass="82217">MEGWDRQEIERAKLEAIRQVDSVPALRSLPSVGRREGEAIWVRGFAAPGDGGAKLVSWRVGCALADNGGTIHAPVDGGRGRWVVQHGGVGRFRFFGVFGPETAADSALEAMLADPSVRRIEADSDLNFTRRHRIHRSFIDLDFNGFAVTTEGIEPAPPNDPFAAVFFFRGEETEDEQSVVLSEELAELEERFEVADSSAFKVGEWWLVRGDRLSGGAERELEKLVKVTEVLDSTRVRFQYKNGWTIAAGRTVTYRRVNPVVQACVRNMKFVADGTTDVKGSHPLAFEFAVECDAVGIDATGTFWPVVMRRYNTNYVTERCQLLNPTEVVVGGTGYLTQQIYCLYGHVRDCLTSNGRHLNDFTGSAYCHVENCHADGDDLGAFVTHGQYEHDLTYVGNSGLMSFANSGPTWGESAKRITVKQHVASWFLAFRKVTDLTLEDVHVRYRAGVDNSENTGSFWLNADGVQMKNCTADRLVKFKQASSRSSRPNVAENCSFALTAGRRVSHEEVSAELTFRNCRFTGADGNSFAGPGGVRFSDCRVEGAGSDSLPLRIHGGELVFRGGELRNTGFRFLGEGELRVDVGSGAQVSGSNGEQAFFRRSGAAGCGTGAGMSAAGEGTEKTGAGTSAINVRAGIAAVEAGTSWESLASQATTRWRFDGMTSRAADPAMAHYAIGGRGVSGSYEGLGGSGGSGGANEYVATGSTFEGGRFEIADGAFGEGSLMLHASNVERGVDRSELPEESAAVRHVQGNLILPARLTDTGDS</sequence>
<keyword evidence="2" id="KW-1185">Reference proteome</keyword>
<dbReference type="RefSeq" id="WP_185121198.1">
    <property type="nucleotide sequence ID" value="NZ_JACJVQ010000015.1"/>
</dbReference>